<evidence type="ECO:0000313" key="3">
    <source>
        <dbReference type="Proteomes" id="UP000572988"/>
    </source>
</evidence>
<keyword evidence="1" id="KW-0472">Membrane</keyword>
<gene>
    <name evidence="2" type="ORF">C1O36_09120</name>
</gene>
<organism evidence="2 3">
    <name type="scientific">Staphylococcus schleiferi</name>
    <dbReference type="NCBI Taxonomy" id="1295"/>
    <lineage>
        <taxon>Bacteria</taxon>
        <taxon>Bacillati</taxon>
        <taxon>Bacillota</taxon>
        <taxon>Bacilli</taxon>
        <taxon>Bacillales</taxon>
        <taxon>Staphylococcaceae</taxon>
        <taxon>Staphylococcus</taxon>
    </lineage>
</organism>
<sequence>MIAVFKKEVQPTEKILFISGLAIVLIIGILALLDVVQYKNHVIFLLNIVGLLLMTLSVVRIQKKLGIFCGIVIVLLILIHFI</sequence>
<feature type="transmembrane region" description="Helical" evidence="1">
    <location>
        <begin position="15"/>
        <end position="35"/>
    </location>
</feature>
<evidence type="ECO:0000313" key="2">
    <source>
        <dbReference type="EMBL" id="NHA34670.1"/>
    </source>
</evidence>
<evidence type="ECO:0008006" key="4">
    <source>
        <dbReference type="Google" id="ProtNLM"/>
    </source>
</evidence>
<keyword evidence="1" id="KW-1133">Transmembrane helix</keyword>
<dbReference type="EMBL" id="POVK01000031">
    <property type="protein sequence ID" value="NHA34670.1"/>
    <property type="molecule type" value="Genomic_DNA"/>
</dbReference>
<proteinExistence type="predicted"/>
<name>A0ABX0G1B4_STASC</name>
<comment type="caution">
    <text evidence="2">The sequence shown here is derived from an EMBL/GenBank/DDBJ whole genome shotgun (WGS) entry which is preliminary data.</text>
</comment>
<feature type="transmembrane region" description="Helical" evidence="1">
    <location>
        <begin position="65"/>
        <end position="81"/>
    </location>
</feature>
<dbReference type="Proteomes" id="UP000572988">
    <property type="component" value="Unassembled WGS sequence"/>
</dbReference>
<accession>A0ABX0G1B4</accession>
<keyword evidence="3" id="KW-1185">Reference proteome</keyword>
<keyword evidence="1" id="KW-0812">Transmembrane</keyword>
<protein>
    <recommendedName>
        <fullName evidence="4">DUF3953 domain-containing protein</fullName>
    </recommendedName>
</protein>
<reference evidence="2 3" key="1">
    <citation type="submission" date="2018-01" db="EMBL/GenBank/DDBJ databases">
        <title>Complete genome sequence of Staphylococcus Scheliferi isolated from human.</title>
        <authorList>
            <person name="Abouelkhair M.A."/>
            <person name="Bemis D.A."/>
            <person name="Kania S.A."/>
        </authorList>
    </citation>
    <scope>NUCLEOTIDE SEQUENCE [LARGE SCALE GENOMIC DNA]</scope>
    <source>
        <strain evidence="2 3">ATCC 43808</strain>
    </source>
</reference>
<feature type="transmembrane region" description="Helical" evidence="1">
    <location>
        <begin position="42"/>
        <end position="59"/>
    </location>
</feature>
<evidence type="ECO:0000256" key="1">
    <source>
        <dbReference type="SAM" id="Phobius"/>
    </source>
</evidence>